<dbReference type="GeneID" id="87807077"/>
<dbReference type="EMBL" id="CP086716">
    <property type="protein sequence ID" value="WOO80320.1"/>
    <property type="molecule type" value="Genomic_DNA"/>
</dbReference>
<dbReference type="Proteomes" id="UP000827549">
    <property type="component" value="Chromosome 3"/>
</dbReference>
<proteinExistence type="predicted"/>
<evidence type="ECO:0000313" key="1">
    <source>
        <dbReference type="EMBL" id="WOO80320.1"/>
    </source>
</evidence>
<dbReference type="AlphaFoldDB" id="A0AAF0Y587"/>
<accession>A0AAF0Y587</accession>
<name>A0AAF0Y587_9TREE</name>
<sequence length="267" mass="30115">MLLVPVAPRPLSKLESLPAEVLAMIHMEAVNPDFPSASPHLCTTLTHFPPSSVADFFKKHYGRYTYNYKVLTAVIKHPIVTLPIAKQILGSGWRDGRVTLPARLIPRHAMIAGNDRKLLLWIVNDWKLATRHRTLLDAAVLHDDVHLAALLFSVGARIKRAHVLLAIQRNCVKMVKILCQNPLHPQRVRRQHRGVLLCPRLMFAALANEEVAAYFSAVLFREIRDRRLLHRARFNFRGICISGHMIGIKGQAPKPKKSAKGEGDEEN</sequence>
<keyword evidence="2" id="KW-1185">Reference proteome</keyword>
<reference evidence="1" key="1">
    <citation type="submission" date="2023-10" db="EMBL/GenBank/DDBJ databases">
        <authorList>
            <person name="Noh H."/>
        </authorList>
    </citation>
    <scope>NUCLEOTIDE SEQUENCE</scope>
    <source>
        <strain evidence="1">DUCC4014</strain>
    </source>
</reference>
<dbReference type="RefSeq" id="XP_062626352.1">
    <property type="nucleotide sequence ID" value="XM_062770368.1"/>
</dbReference>
<protein>
    <submittedName>
        <fullName evidence="1">Uncharacterized protein</fullName>
    </submittedName>
</protein>
<organism evidence="1 2">
    <name type="scientific">Vanrija pseudolonga</name>
    <dbReference type="NCBI Taxonomy" id="143232"/>
    <lineage>
        <taxon>Eukaryota</taxon>
        <taxon>Fungi</taxon>
        <taxon>Dikarya</taxon>
        <taxon>Basidiomycota</taxon>
        <taxon>Agaricomycotina</taxon>
        <taxon>Tremellomycetes</taxon>
        <taxon>Trichosporonales</taxon>
        <taxon>Trichosporonaceae</taxon>
        <taxon>Vanrija</taxon>
    </lineage>
</organism>
<gene>
    <name evidence="1" type="ORF">LOC62_03G003836</name>
</gene>
<evidence type="ECO:0000313" key="2">
    <source>
        <dbReference type="Proteomes" id="UP000827549"/>
    </source>
</evidence>